<sequence length="728" mass="84470">MSIIPYNNNKDVLYHNPNDGIMVVHDPHKNTIKLLSTVASETQRESNESKQTRRPSRVFNNDQFPHNTSMTKCPNCGFTWNEFSNARSRRSSSHSSSGHFNISLPQEYLSQSFIHTDYFKLIGKLPYSEEHTCKSTLNNSLPEGVFNQGYFKRFFKKIDPYTLGSGAHAQVYKVNHVLNNIVLGTYAVKKINIGGQLEFLQQVLNEVLILYELSTTGANENNLIRYNHVWLEMGELDDSNSIFFQTPKSADRKEIKVPYVFILQQYCDGGHLEDLIKRNFTIKENLTWKEKVELERKKRRAVKLGDETIPKGKQWLSTFEIWKFFHDVANGVNYLHHNGILHRDMKPSNCLLDVKYVSQEIKSTFESQEDFEQHLYKLPRVLVSDFGEGKFIEKRQNINLENLSDRQGNTGTLEFTAPELWLYACDPKFGNDGKKFYNDFTYESDIYSLGLILCYLCIGKLPFSDIIRDENDPQEARTKIMNWYNNLRFASFSEWFESQIHDREGVMDECMADFQKLAYKMIKGEDEVVVVGGGSTTSRIGSKDVLLYLNNIKWERFINTGHTFTSSDSRSINNELAIIEKDDRDLYSFNKDYVPSLLQNEEFSDDDDIEYEGQHDFDHINLTEDEFEDDLSRSYHESADPVKSDFFQIDTFKTVPIYCIELVLLEYLSFYSPSFSKSTLKLCIFSSIGLDIFVIERTKLRTMLFLLLSIVLSILLAYELGHSNPYIV</sequence>
<dbReference type="EMBL" id="FM992688">
    <property type="protein sequence ID" value="CAX44768.1"/>
    <property type="molecule type" value="Genomic_DNA"/>
</dbReference>
<dbReference type="PANTHER" id="PTHR11042">
    <property type="entry name" value="EUKARYOTIC TRANSLATION INITIATION FACTOR 2-ALPHA KINASE EIF2-ALPHA KINASE -RELATED"/>
    <property type="match status" value="1"/>
</dbReference>
<dbReference type="PANTHER" id="PTHR11042:SF190">
    <property type="entry name" value="MITOSIS INHIBITOR PROTEIN KINASE MIK1"/>
    <property type="match status" value="1"/>
</dbReference>
<dbReference type="InterPro" id="IPR000719">
    <property type="entry name" value="Prot_kinase_dom"/>
</dbReference>
<reference evidence="11 12" key="1">
    <citation type="journal article" date="2009" name="Genome Res.">
        <title>Comparative genomics of the fungal pathogens Candida dubliniensis and Candida albicans.</title>
        <authorList>
            <person name="Jackson A.P."/>
            <person name="Gamble J.A."/>
            <person name="Yeomans T."/>
            <person name="Moran G.P."/>
            <person name="Saunders D."/>
            <person name="Harris D."/>
            <person name="Aslett M."/>
            <person name="Barrell J.F."/>
            <person name="Butler G."/>
            <person name="Citiulo F."/>
            <person name="Coleman D.C."/>
            <person name="de Groot P.W.J."/>
            <person name="Goodwin T.J."/>
            <person name="Quail M.A."/>
            <person name="McQuillan J."/>
            <person name="Munro C.A."/>
            <person name="Pain A."/>
            <person name="Poulter R.T."/>
            <person name="Rajandream M.A."/>
            <person name="Renauld H."/>
            <person name="Spiering M.J."/>
            <person name="Tivey A."/>
            <person name="Gow N.A.R."/>
            <person name="Barrell B."/>
            <person name="Sullivan D.J."/>
            <person name="Berriman M."/>
        </authorList>
    </citation>
    <scope>NUCLEOTIDE SEQUENCE [LARGE SCALE GENOMIC DNA]</scope>
    <source>
        <strain evidence="12">CD36 / ATCC MYA-646 / CBS 7987 / NCPF 3949 / NRRL Y-17841</strain>
    </source>
</reference>
<feature type="compositionally biased region" description="Basic and acidic residues" evidence="7">
    <location>
        <begin position="42"/>
        <end position="51"/>
    </location>
</feature>
<evidence type="ECO:0000259" key="9">
    <source>
        <dbReference type="PROSITE" id="PS50011"/>
    </source>
</evidence>
<organism evidence="11 12">
    <name type="scientific">Candida dubliniensis (strain CD36 / ATCC MYA-646 / CBS 7987 / NCPF 3949 / NRRL Y-17841)</name>
    <name type="common">Yeast</name>
    <dbReference type="NCBI Taxonomy" id="573826"/>
    <lineage>
        <taxon>Eukaryota</taxon>
        <taxon>Fungi</taxon>
        <taxon>Dikarya</taxon>
        <taxon>Ascomycota</taxon>
        <taxon>Saccharomycotina</taxon>
        <taxon>Pichiomycetes</taxon>
        <taxon>Debaryomycetaceae</taxon>
        <taxon>Candida/Lodderomyces clade</taxon>
        <taxon>Candida</taxon>
    </lineage>
</organism>
<feature type="binding site" evidence="6">
    <location>
        <position position="190"/>
    </location>
    <ligand>
        <name>ATP</name>
        <dbReference type="ChEBI" id="CHEBI:30616"/>
    </ligand>
</feature>
<feature type="transmembrane region" description="Helical" evidence="8">
    <location>
        <begin position="702"/>
        <end position="721"/>
    </location>
</feature>
<dbReference type="SMART" id="SM00220">
    <property type="entry name" value="S_TKc"/>
    <property type="match status" value="1"/>
</dbReference>
<name>B9W7V5_CANDC</name>
<feature type="domain" description="Protein kinase" evidence="9">
    <location>
        <begin position="157"/>
        <end position="565"/>
    </location>
</feature>
<accession>B9W7V5</accession>
<dbReference type="PROSITE" id="PS00108">
    <property type="entry name" value="PROTEIN_KINASE_ST"/>
    <property type="match status" value="1"/>
</dbReference>
<dbReference type="Gene3D" id="1.10.510.10">
    <property type="entry name" value="Transferase(Phosphotransferase) domain 1"/>
    <property type="match status" value="1"/>
</dbReference>
<dbReference type="Gene3D" id="3.30.200.20">
    <property type="entry name" value="Phosphorylase Kinase, domain 1"/>
    <property type="match status" value="1"/>
</dbReference>
<evidence type="ECO:0000313" key="12">
    <source>
        <dbReference type="Proteomes" id="UP000002605"/>
    </source>
</evidence>
<evidence type="ECO:0000256" key="4">
    <source>
        <dbReference type="ARBA" id="ARBA00022840"/>
    </source>
</evidence>
<keyword evidence="8" id="KW-0472">Membrane</keyword>
<dbReference type="SUPFAM" id="SSF56112">
    <property type="entry name" value="Protein kinase-like (PK-like)"/>
    <property type="match status" value="1"/>
</dbReference>
<dbReference type="GO" id="GO:0004713">
    <property type="term" value="F:protein tyrosine kinase activity"/>
    <property type="evidence" value="ECO:0007669"/>
    <property type="project" value="TreeGrafter"/>
</dbReference>
<dbReference type="GO" id="GO:0005524">
    <property type="term" value="F:ATP binding"/>
    <property type="evidence" value="ECO:0007669"/>
    <property type="project" value="UniProtKB-UniRule"/>
</dbReference>
<dbReference type="PROSITE" id="PS00107">
    <property type="entry name" value="PROTEIN_KINASE_ATP"/>
    <property type="match status" value="1"/>
</dbReference>
<dbReference type="VEuPathDB" id="FungiDB:CD36_05100"/>
<evidence type="ECO:0000256" key="8">
    <source>
        <dbReference type="SAM" id="Phobius"/>
    </source>
</evidence>
<dbReference type="OrthoDB" id="1405469at2759"/>
<keyword evidence="1" id="KW-0808">Transferase</keyword>
<dbReference type="GO" id="GO:0005634">
    <property type="term" value="C:nucleus"/>
    <property type="evidence" value="ECO:0007669"/>
    <property type="project" value="TreeGrafter"/>
</dbReference>
<keyword evidence="3 11" id="KW-0418">Kinase</keyword>
<evidence type="ECO:0000313" key="11">
    <source>
        <dbReference type="EMBL" id="CAX44768.1"/>
    </source>
</evidence>
<evidence type="ECO:0000256" key="3">
    <source>
        <dbReference type="ARBA" id="ARBA00022777"/>
    </source>
</evidence>
<evidence type="ECO:0000256" key="7">
    <source>
        <dbReference type="SAM" id="MobiDB-lite"/>
    </source>
</evidence>
<keyword evidence="12" id="KW-1185">Reference proteome</keyword>
<proteinExistence type="inferred from homology"/>
<dbReference type="HOGENOM" id="CLU_010228_2_0_1"/>
<dbReference type="Pfam" id="PF00069">
    <property type="entry name" value="Pkinase"/>
    <property type="match status" value="1"/>
</dbReference>
<keyword evidence="4 6" id="KW-0067">ATP-binding</keyword>
<keyword evidence="8" id="KW-0812">Transmembrane</keyword>
<dbReference type="AlphaFoldDB" id="B9W7V5"/>
<dbReference type="InterPro" id="IPR017441">
    <property type="entry name" value="Protein_kinase_ATP_BS"/>
</dbReference>
<dbReference type="KEGG" id="cdu:CD36_05100"/>
<dbReference type="InterPro" id="IPR008271">
    <property type="entry name" value="Ser/Thr_kinase_AS"/>
</dbReference>
<comment type="similarity">
    <text evidence="5">Belongs to the protein kinase superfamily. Ser/Thr protein kinase family. GCN2 subfamily.</text>
</comment>
<dbReference type="eggNOG" id="KOG0032">
    <property type="taxonomic scope" value="Eukaryota"/>
</dbReference>
<dbReference type="RefSeq" id="XP_002417176.1">
    <property type="nucleotide sequence ID" value="XM_002417131.1"/>
</dbReference>
<gene>
    <name evidence="10" type="ordered locus">Cd36_05100</name>
    <name evidence="11" type="ORF">CD36_05100</name>
</gene>
<dbReference type="InterPro" id="IPR050339">
    <property type="entry name" value="CC_SR_Kinase"/>
</dbReference>
<evidence type="ECO:0000256" key="5">
    <source>
        <dbReference type="ARBA" id="ARBA00037982"/>
    </source>
</evidence>
<evidence type="ECO:0000256" key="2">
    <source>
        <dbReference type="ARBA" id="ARBA00022741"/>
    </source>
</evidence>
<evidence type="ECO:0000256" key="1">
    <source>
        <dbReference type="ARBA" id="ARBA00022679"/>
    </source>
</evidence>
<dbReference type="Proteomes" id="UP000002605">
    <property type="component" value="Chromosome 1"/>
</dbReference>
<keyword evidence="2 6" id="KW-0547">Nucleotide-binding</keyword>
<evidence type="ECO:0000313" key="10">
    <source>
        <dbReference type="CGD" id="CAL0000164766"/>
    </source>
</evidence>
<protein>
    <submittedName>
        <fullName evidence="11">Protein kinase, putative</fullName>
    </submittedName>
</protein>
<dbReference type="GeneID" id="8044713"/>
<dbReference type="InterPro" id="IPR011009">
    <property type="entry name" value="Kinase-like_dom_sf"/>
</dbReference>
<dbReference type="PROSITE" id="PS50011">
    <property type="entry name" value="PROTEIN_KINASE_DOM"/>
    <property type="match status" value="1"/>
</dbReference>
<dbReference type="GO" id="GO:0005737">
    <property type="term" value="C:cytoplasm"/>
    <property type="evidence" value="ECO:0007669"/>
    <property type="project" value="TreeGrafter"/>
</dbReference>
<feature type="region of interest" description="Disordered" evidence="7">
    <location>
        <begin position="39"/>
        <end position="64"/>
    </location>
</feature>
<dbReference type="CGD" id="CAL0000164766">
    <property type="gene designation" value="Cd36_05100"/>
</dbReference>
<dbReference type="GO" id="GO:0030447">
    <property type="term" value="P:filamentous growth"/>
    <property type="evidence" value="ECO:0007669"/>
    <property type="project" value="UniProtKB-ARBA"/>
</dbReference>
<evidence type="ECO:0000256" key="6">
    <source>
        <dbReference type="PROSITE-ProRule" id="PRU10141"/>
    </source>
</evidence>
<keyword evidence="8" id="KW-1133">Transmembrane helix</keyword>
<dbReference type="GO" id="GO:0110031">
    <property type="term" value="P:negative regulation of G2/MI transition of meiotic cell cycle"/>
    <property type="evidence" value="ECO:0007669"/>
    <property type="project" value="TreeGrafter"/>
</dbReference>